<evidence type="ECO:0000256" key="1">
    <source>
        <dbReference type="ARBA" id="ARBA00023145"/>
    </source>
</evidence>
<name>A0A9K3M1B7_9STRA</name>
<dbReference type="SMART" id="SM00848">
    <property type="entry name" value="Inhibitor_I29"/>
    <property type="match status" value="1"/>
</dbReference>
<dbReference type="InterPro" id="IPR025660">
    <property type="entry name" value="Pept_his_AS"/>
</dbReference>
<dbReference type="FunFam" id="3.90.70.10:FF:000204">
    <property type="entry name" value="Papain"/>
    <property type="match status" value="1"/>
</dbReference>
<keyword evidence="6" id="KW-0645">Protease</keyword>
<keyword evidence="2" id="KW-1015">Disulfide bond</keyword>
<evidence type="ECO:0000256" key="2">
    <source>
        <dbReference type="ARBA" id="ARBA00023157"/>
    </source>
</evidence>
<sequence length="363" mass="40508">MKLSTSSYLFLLVASTTDASTPSLHLQLEVALEQERLESQFYVWMQDHGKMYATDEEAQLRLSIWKENYAFIESHNAQGLSYTLGHNQFSDMTLDEFHQYNKLGKYSPGIMTPRMSKFESATSKGALRKSRRALQDLPESVDWVEKGAVVPVKNQGMCGSCWAFSAIVAIEGAHYLDTGNLTSLSEQELIDCDHTDMGCGGGLMDNAFLFAENSTGFCSEEDYPYVMHKRWLRGCASEKGECIPVEHTRVKTFEDIENTVEALMEAIAQQPVSVAIEADQQAFQFYKSGVFSDPLCGSNLDHGVAAVGYGTTEDGNKYFKVRNSWGATWGDEGYILLSRDSPQVNGTCGILEWASRPTLRDNY</sequence>
<gene>
    <name evidence="6" type="ORF">IV203_018373</name>
</gene>
<keyword evidence="6" id="KW-0378">Hydrolase</keyword>
<feature type="signal peptide" evidence="3">
    <location>
        <begin position="1"/>
        <end position="19"/>
    </location>
</feature>
<dbReference type="InterPro" id="IPR000169">
    <property type="entry name" value="Pept_cys_AS"/>
</dbReference>
<dbReference type="InterPro" id="IPR013201">
    <property type="entry name" value="Prot_inhib_I29"/>
</dbReference>
<proteinExistence type="predicted"/>
<feature type="chain" id="PRO_5039917654" evidence="3">
    <location>
        <begin position="20"/>
        <end position="363"/>
    </location>
</feature>
<organism evidence="6 7">
    <name type="scientific">Nitzschia inconspicua</name>
    <dbReference type="NCBI Taxonomy" id="303405"/>
    <lineage>
        <taxon>Eukaryota</taxon>
        <taxon>Sar</taxon>
        <taxon>Stramenopiles</taxon>
        <taxon>Ochrophyta</taxon>
        <taxon>Bacillariophyta</taxon>
        <taxon>Bacillariophyceae</taxon>
        <taxon>Bacillariophycidae</taxon>
        <taxon>Bacillariales</taxon>
        <taxon>Bacillariaceae</taxon>
        <taxon>Nitzschia</taxon>
    </lineage>
</organism>
<evidence type="ECO:0000313" key="6">
    <source>
        <dbReference type="EMBL" id="KAG7372230.1"/>
    </source>
</evidence>
<feature type="domain" description="Cathepsin propeptide inhibitor" evidence="5">
    <location>
        <begin position="41"/>
        <end position="97"/>
    </location>
</feature>
<keyword evidence="1" id="KW-0865">Zymogen</keyword>
<dbReference type="InterPro" id="IPR000668">
    <property type="entry name" value="Peptidase_C1A_C"/>
</dbReference>
<dbReference type="InterPro" id="IPR013128">
    <property type="entry name" value="Peptidase_C1A"/>
</dbReference>
<evidence type="ECO:0000259" key="4">
    <source>
        <dbReference type="SMART" id="SM00645"/>
    </source>
</evidence>
<dbReference type="InterPro" id="IPR039417">
    <property type="entry name" value="Peptidase_C1A_papain-like"/>
</dbReference>
<evidence type="ECO:0000313" key="7">
    <source>
        <dbReference type="Proteomes" id="UP000693970"/>
    </source>
</evidence>
<dbReference type="Pfam" id="PF08246">
    <property type="entry name" value="Inhibitor_I29"/>
    <property type="match status" value="1"/>
</dbReference>
<dbReference type="Proteomes" id="UP000693970">
    <property type="component" value="Unassembled WGS sequence"/>
</dbReference>
<dbReference type="PANTHER" id="PTHR12411">
    <property type="entry name" value="CYSTEINE PROTEASE FAMILY C1-RELATED"/>
    <property type="match status" value="1"/>
</dbReference>
<dbReference type="Pfam" id="PF00112">
    <property type="entry name" value="Peptidase_C1"/>
    <property type="match status" value="1"/>
</dbReference>
<dbReference type="PROSITE" id="PS00139">
    <property type="entry name" value="THIOL_PROTEASE_CYS"/>
    <property type="match status" value="1"/>
</dbReference>
<comment type="caution">
    <text evidence="6">The sequence shown here is derived from an EMBL/GenBank/DDBJ whole genome shotgun (WGS) entry which is preliminary data.</text>
</comment>
<evidence type="ECO:0000256" key="3">
    <source>
        <dbReference type="SAM" id="SignalP"/>
    </source>
</evidence>
<dbReference type="GO" id="GO:0006508">
    <property type="term" value="P:proteolysis"/>
    <property type="evidence" value="ECO:0007669"/>
    <property type="project" value="UniProtKB-KW"/>
</dbReference>
<dbReference type="GO" id="GO:0008234">
    <property type="term" value="F:cysteine-type peptidase activity"/>
    <property type="evidence" value="ECO:0007669"/>
    <property type="project" value="InterPro"/>
</dbReference>
<accession>A0A9K3M1B7</accession>
<dbReference type="OrthoDB" id="10253408at2759"/>
<protein>
    <submittedName>
        <fullName evidence="6">Cysteine protease</fullName>
    </submittedName>
</protein>
<keyword evidence="3" id="KW-0732">Signal</keyword>
<dbReference type="EMBL" id="JAGRRH010000003">
    <property type="protein sequence ID" value="KAG7372230.1"/>
    <property type="molecule type" value="Genomic_DNA"/>
</dbReference>
<dbReference type="PROSITE" id="PS00639">
    <property type="entry name" value="THIOL_PROTEASE_HIS"/>
    <property type="match status" value="1"/>
</dbReference>
<feature type="domain" description="Peptidase C1A papain C-terminal" evidence="4">
    <location>
        <begin position="137"/>
        <end position="358"/>
    </location>
</feature>
<dbReference type="SMART" id="SM00645">
    <property type="entry name" value="Pept_C1"/>
    <property type="match status" value="1"/>
</dbReference>
<reference evidence="6" key="2">
    <citation type="submission" date="2021-04" db="EMBL/GenBank/DDBJ databases">
        <authorList>
            <person name="Podell S."/>
        </authorList>
    </citation>
    <scope>NUCLEOTIDE SEQUENCE</scope>
    <source>
        <strain evidence="6">Hildebrandi</strain>
    </source>
</reference>
<keyword evidence="7" id="KW-1185">Reference proteome</keyword>
<dbReference type="AlphaFoldDB" id="A0A9K3M1B7"/>
<reference evidence="6" key="1">
    <citation type="journal article" date="2021" name="Sci. Rep.">
        <title>Diploid genomic architecture of Nitzschia inconspicua, an elite biomass production diatom.</title>
        <authorList>
            <person name="Oliver A."/>
            <person name="Podell S."/>
            <person name="Pinowska A."/>
            <person name="Traller J.C."/>
            <person name="Smith S.R."/>
            <person name="McClure R."/>
            <person name="Beliaev A."/>
            <person name="Bohutskyi P."/>
            <person name="Hill E.A."/>
            <person name="Rabines A."/>
            <person name="Zheng H."/>
            <person name="Allen L.Z."/>
            <person name="Kuo A."/>
            <person name="Grigoriev I.V."/>
            <person name="Allen A.E."/>
            <person name="Hazlebeck D."/>
            <person name="Allen E.E."/>
        </authorList>
    </citation>
    <scope>NUCLEOTIDE SEQUENCE</scope>
    <source>
        <strain evidence="6">Hildebrandi</strain>
    </source>
</reference>
<evidence type="ECO:0000259" key="5">
    <source>
        <dbReference type="SMART" id="SM00848"/>
    </source>
</evidence>
<dbReference type="CDD" id="cd02248">
    <property type="entry name" value="Peptidase_C1A"/>
    <property type="match status" value="1"/>
</dbReference>